<dbReference type="RefSeq" id="WP_152300188.1">
    <property type="nucleotide sequence ID" value="NZ_CP041166.1"/>
</dbReference>
<organism evidence="2 3">
    <name type="scientific">Sulfurimonas xiamenensis</name>
    <dbReference type="NCBI Taxonomy" id="2590021"/>
    <lineage>
        <taxon>Bacteria</taxon>
        <taxon>Pseudomonadati</taxon>
        <taxon>Campylobacterota</taxon>
        <taxon>Epsilonproteobacteria</taxon>
        <taxon>Campylobacterales</taxon>
        <taxon>Sulfurimonadaceae</taxon>
        <taxon>Sulfurimonas</taxon>
    </lineage>
</organism>
<dbReference type="Proteomes" id="UP000326061">
    <property type="component" value="Chromosome"/>
</dbReference>
<name>A0AAJ4A5M8_9BACT</name>
<sequence length="96" mass="10569">MKLKAKEKKGIVEVKLLLDSPMVGKEEAEIKKIGVDFLTHVTAKVNGNVVWEASTGPFLSKNPYFKFAYKGAKGDEVVIETVDNKGETKSDTVKVK</sequence>
<evidence type="ECO:0000313" key="3">
    <source>
        <dbReference type="Proteomes" id="UP000326061"/>
    </source>
</evidence>
<dbReference type="NCBIfam" id="TIGR04490">
    <property type="entry name" value="SoxZ_true"/>
    <property type="match status" value="1"/>
</dbReference>
<accession>A0AAJ4A5M8</accession>
<dbReference type="KEGG" id="suln:FJR47_09440"/>
<dbReference type="Gene3D" id="2.60.40.10">
    <property type="entry name" value="Immunoglobulins"/>
    <property type="match status" value="1"/>
</dbReference>
<evidence type="ECO:0000259" key="1">
    <source>
        <dbReference type="Pfam" id="PF08770"/>
    </source>
</evidence>
<dbReference type="AlphaFoldDB" id="A0AAJ4A5M8"/>
<gene>
    <name evidence="2" type="primary">soxZ</name>
    <name evidence="2" type="ORF">FJR47_09440</name>
</gene>
<dbReference type="Pfam" id="PF08770">
    <property type="entry name" value="SoxZ"/>
    <property type="match status" value="1"/>
</dbReference>
<proteinExistence type="predicted"/>
<feature type="domain" description="Sulphur oxidation protein SoxZ" evidence="1">
    <location>
        <begin position="3"/>
        <end position="93"/>
    </location>
</feature>
<dbReference type="EMBL" id="CP041166">
    <property type="protein sequence ID" value="QFR44128.1"/>
    <property type="molecule type" value="Genomic_DNA"/>
</dbReference>
<dbReference type="InterPro" id="IPR013783">
    <property type="entry name" value="Ig-like_fold"/>
</dbReference>
<dbReference type="SUPFAM" id="SSF81296">
    <property type="entry name" value="E set domains"/>
    <property type="match status" value="1"/>
</dbReference>
<reference evidence="3" key="1">
    <citation type="submission" date="2019-06" db="EMBL/GenBank/DDBJ databases">
        <title>Sulfurimonas gotlandica sp. nov., a chemoautotrophic and psychrotolerant epsilonproteobacterium isolated from a pelagic redoxcline, and an emended description of the genus Sulfurimonas.</title>
        <authorList>
            <person name="Wang S."/>
            <person name="Jiang L."/>
            <person name="Shao Z."/>
        </authorList>
    </citation>
    <scope>NUCLEOTIDE SEQUENCE [LARGE SCALE GENOMIC DNA]</scope>
    <source>
        <strain evidence="3">1-1N</strain>
    </source>
</reference>
<dbReference type="InterPro" id="IPR030995">
    <property type="entry name" value="SoxZ"/>
</dbReference>
<evidence type="ECO:0000313" key="2">
    <source>
        <dbReference type="EMBL" id="QFR44128.1"/>
    </source>
</evidence>
<dbReference type="InterPro" id="IPR014756">
    <property type="entry name" value="Ig_E-set"/>
</dbReference>
<keyword evidence="3" id="KW-1185">Reference proteome</keyword>
<dbReference type="InterPro" id="IPR014880">
    <property type="entry name" value="SoxZ_dom"/>
</dbReference>
<protein>
    <submittedName>
        <fullName evidence="2">Thiosulfate oxidation carrier complex protein SoxZ</fullName>
    </submittedName>
</protein>